<dbReference type="Proteomes" id="UP001432322">
    <property type="component" value="Unassembled WGS sequence"/>
</dbReference>
<sequence length="133" mass="14643">AAAAAAAGPPPAKVPKLQVSQQKHAAAAAAAPISKPAAKPASHYLPTRVSKWDRPTALVQRQVDPLCQMNRSAVYDYCNDYRRSQPSSGPVNYTRPAGYTPPPYDARDYDMRPAIDQQCSERPRQDEYYDKTP</sequence>
<evidence type="ECO:0000256" key="1">
    <source>
        <dbReference type="SAM" id="MobiDB-lite"/>
    </source>
</evidence>
<proteinExistence type="predicted"/>
<feature type="non-terminal residue" evidence="2">
    <location>
        <position position="133"/>
    </location>
</feature>
<keyword evidence="3" id="KW-1185">Reference proteome</keyword>
<dbReference type="AlphaFoldDB" id="A0AAV5VDU5"/>
<gene>
    <name evidence="2" type="ORF">PFISCL1PPCAC_9148</name>
</gene>
<evidence type="ECO:0000313" key="2">
    <source>
        <dbReference type="EMBL" id="GMT17851.1"/>
    </source>
</evidence>
<organism evidence="2 3">
    <name type="scientific">Pristionchus fissidentatus</name>
    <dbReference type="NCBI Taxonomy" id="1538716"/>
    <lineage>
        <taxon>Eukaryota</taxon>
        <taxon>Metazoa</taxon>
        <taxon>Ecdysozoa</taxon>
        <taxon>Nematoda</taxon>
        <taxon>Chromadorea</taxon>
        <taxon>Rhabditida</taxon>
        <taxon>Rhabditina</taxon>
        <taxon>Diplogasteromorpha</taxon>
        <taxon>Diplogasteroidea</taxon>
        <taxon>Neodiplogasteridae</taxon>
        <taxon>Pristionchus</taxon>
    </lineage>
</organism>
<evidence type="ECO:0000313" key="3">
    <source>
        <dbReference type="Proteomes" id="UP001432322"/>
    </source>
</evidence>
<feature type="compositionally biased region" description="Basic and acidic residues" evidence="1">
    <location>
        <begin position="105"/>
        <end position="133"/>
    </location>
</feature>
<accession>A0AAV5VDU5</accession>
<feature type="non-terminal residue" evidence="2">
    <location>
        <position position="1"/>
    </location>
</feature>
<name>A0AAV5VDU5_9BILA</name>
<feature type="compositionally biased region" description="Low complexity" evidence="1">
    <location>
        <begin position="25"/>
        <end position="42"/>
    </location>
</feature>
<reference evidence="2" key="1">
    <citation type="submission" date="2023-10" db="EMBL/GenBank/DDBJ databases">
        <title>Genome assembly of Pristionchus species.</title>
        <authorList>
            <person name="Yoshida K."/>
            <person name="Sommer R.J."/>
        </authorList>
    </citation>
    <scope>NUCLEOTIDE SEQUENCE</scope>
    <source>
        <strain evidence="2">RS5133</strain>
    </source>
</reference>
<protein>
    <submittedName>
        <fullName evidence="2">Uncharacterized protein</fullName>
    </submittedName>
</protein>
<feature type="region of interest" description="Disordered" evidence="1">
    <location>
        <begin position="84"/>
        <end position="133"/>
    </location>
</feature>
<comment type="caution">
    <text evidence="2">The sequence shown here is derived from an EMBL/GenBank/DDBJ whole genome shotgun (WGS) entry which is preliminary data.</text>
</comment>
<dbReference type="EMBL" id="BTSY01000003">
    <property type="protein sequence ID" value="GMT17851.1"/>
    <property type="molecule type" value="Genomic_DNA"/>
</dbReference>
<feature type="region of interest" description="Disordered" evidence="1">
    <location>
        <begin position="1"/>
        <end position="48"/>
    </location>
</feature>